<accession>A0A2T0BIH0</accession>
<organism evidence="2 3">
    <name type="scientific">Clostridium luticellarii</name>
    <dbReference type="NCBI Taxonomy" id="1691940"/>
    <lineage>
        <taxon>Bacteria</taxon>
        <taxon>Bacillati</taxon>
        <taxon>Bacillota</taxon>
        <taxon>Clostridia</taxon>
        <taxon>Eubacteriales</taxon>
        <taxon>Clostridiaceae</taxon>
        <taxon>Clostridium</taxon>
    </lineage>
</organism>
<dbReference type="EMBL" id="PVXP01000044">
    <property type="protein sequence ID" value="PRR83685.1"/>
    <property type="molecule type" value="Genomic_DNA"/>
</dbReference>
<keyword evidence="3" id="KW-1185">Reference proteome</keyword>
<proteinExistence type="predicted"/>
<keyword evidence="1" id="KW-1133">Transmembrane helix</keyword>
<feature type="transmembrane region" description="Helical" evidence="1">
    <location>
        <begin position="34"/>
        <end position="55"/>
    </location>
</feature>
<dbReference type="AlphaFoldDB" id="A0A2T0BIH0"/>
<gene>
    <name evidence="2" type="ORF">CLLU_26110</name>
</gene>
<evidence type="ECO:0000313" key="2">
    <source>
        <dbReference type="EMBL" id="PRR83685.1"/>
    </source>
</evidence>
<evidence type="ECO:0000313" key="3">
    <source>
        <dbReference type="Proteomes" id="UP000237798"/>
    </source>
</evidence>
<evidence type="ECO:0000256" key="1">
    <source>
        <dbReference type="SAM" id="Phobius"/>
    </source>
</evidence>
<protein>
    <submittedName>
        <fullName evidence="2">Uncharacterized protein</fullName>
    </submittedName>
</protein>
<dbReference type="Proteomes" id="UP000237798">
    <property type="component" value="Unassembled WGS sequence"/>
</dbReference>
<keyword evidence="1" id="KW-0472">Membrane</keyword>
<keyword evidence="1" id="KW-0812">Transmembrane</keyword>
<sequence length="112" mass="13294">MIFALSIPIMVSIRLIYPYVNSRSYGSFSFVIDWYIPIAIPLFSIVLILFIIYNYEESIGIQLELKREVEESCSFILINYYLYFSKILVKDLKHVRLSLMKNMEQCMVYPVE</sequence>
<dbReference type="RefSeq" id="WP_106010205.1">
    <property type="nucleotide sequence ID" value="NZ_PVXP01000044.1"/>
</dbReference>
<reference evidence="2 3" key="1">
    <citation type="submission" date="2018-03" db="EMBL/GenBank/DDBJ databases">
        <title>Genome sequence of Clostridium luticellarii DSM 29923.</title>
        <authorList>
            <person name="Poehlein A."/>
            <person name="Daniel R."/>
        </authorList>
    </citation>
    <scope>NUCLEOTIDE SEQUENCE [LARGE SCALE GENOMIC DNA]</scope>
    <source>
        <strain evidence="2 3">DSM 29923</strain>
    </source>
</reference>
<name>A0A2T0BIH0_9CLOT</name>
<comment type="caution">
    <text evidence="2">The sequence shown here is derived from an EMBL/GenBank/DDBJ whole genome shotgun (WGS) entry which is preliminary data.</text>
</comment>